<sequence length="155" mass="17456">MKVLKWVLRVLPVLYMAAIFIQSSLPSDHFVRLPDSSIDHTIKESLHLIEFAILYVLLVLACLTFRRGDADLRSNAVAGFSFTPGWNLACALFAAFYGISDEIHQSFYPYRSASLFDLFKDFLGISVCYYFIRGALFKGKFAGLAKLLGRVRSVS</sequence>
<gene>
    <name evidence="4" type="ORF">KHB02_018095</name>
    <name evidence="3" type="ORF">KHB02_43350</name>
</gene>
<evidence type="ECO:0000313" key="5">
    <source>
        <dbReference type="Proteomes" id="UP000677265"/>
    </source>
</evidence>
<dbReference type="Pfam" id="PF04892">
    <property type="entry name" value="VanZ"/>
    <property type="match status" value="1"/>
</dbReference>
<dbReference type="Proteomes" id="UP000677265">
    <property type="component" value="Unassembled WGS sequence"/>
</dbReference>
<dbReference type="EMBL" id="JAGYPE010000010">
    <property type="protein sequence ID" value="MBS4188219.1"/>
    <property type="molecule type" value="Genomic_DNA"/>
</dbReference>
<evidence type="ECO:0000313" key="3">
    <source>
        <dbReference type="EMBL" id="MBS4188219.1"/>
    </source>
</evidence>
<keyword evidence="1" id="KW-0472">Membrane</keyword>
<name>A0A942T8B5_9BACI</name>
<evidence type="ECO:0000256" key="1">
    <source>
        <dbReference type="SAM" id="Phobius"/>
    </source>
</evidence>
<feature type="transmembrane region" description="Helical" evidence="1">
    <location>
        <begin position="7"/>
        <end position="25"/>
    </location>
</feature>
<protein>
    <submittedName>
        <fullName evidence="3">VanZ family protein</fullName>
    </submittedName>
</protein>
<dbReference type="AlphaFoldDB" id="A0A942T8B5"/>
<keyword evidence="5" id="KW-1185">Reference proteome</keyword>
<keyword evidence="1" id="KW-1133">Transmembrane helix</keyword>
<keyword evidence="1" id="KW-0812">Transmembrane</keyword>
<reference evidence="3" key="1">
    <citation type="submission" date="2021-05" db="EMBL/GenBank/DDBJ databases">
        <title>Novel Bacillus species.</title>
        <authorList>
            <person name="Liu G."/>
        </authorList>
    </citation>
    <scope>NUCLEOTIDE SEQUENCE</scope>
    <source>
        <strain evidence="3 5">FJAT-50051</strain>
    </source>
</reference>
<evidence type="ECO:0000313" key="4">
    <source>
        <dbReference type="EMBL" id="MCH6267436.1"/>
    </source>
</evidence>
<dbReference type="InterPro" id="IPR006976">
    <property type="entry name" value="VanZ-like"/>
</dbReference>
<evidence type="ECO:0000259" key="2">
    <source>
        <dbReference type="Pfam" id="PF04892"/>
    </source>
</evidence>
<feature type="transmembrane region" description="Helical" evidence="1">
    <location>
        <begin position="45"/>
        <end position="65"/>
    </location>
</feature>
<dbReference type="EMBL" id="JAGYPE020000036">
    <property type="protein sequence ID" value="MCH6267436.1"/>
    <property type="molecule type" value="Genomic_DNA"/>
</dbReference>
<feature type="domain" description="VanZ-like" evidence="2">
    <location>
        <begin position="38"/>
        <end position="133"/>
    </location>
</feature>
<comment type="caution">
    <text evidence="3">The sequence shown here is derived from an EMBL/GenBank/DDBJ whole genome shotgun (WGS) entry which is preliminary data.</text>
</comment>
<feature type="transmembrane region" description="Helical" evidence="1">
    <location>
        <begin position="112"/>
        <end position="132"/>
    </location>
</feature>
<feature type="transmembrane region" description="Helical" evidence="1">
    <location>
        <begin position="77"/>
        <end position="100"/>
    </location>
</feature>
<proteinExistence type="predicted"/>
<dbReference type="NCBIfam" id="NF037970">
    <property type="entry name" value="vanZ_1"/>
    <property type="match status" value="1"/>
</dbReference>
<organism evidence="3">
    <name type="scientific">Neobacillus citreus</name>
    <dbReference type="NCBI Taxonomy" id="2833578"/>
    <lineage>
        <taxon>Bacteria</taxon>
        <taxon>Bacillati</taxon>
        <taxon>Bacillota</taxon>
        <taxon>Bacilli</taxon>
        <taxon>Bacillales</taxon>
        <taxon>Bacillaceae</taxon>
        <taxon>Neobacillus</taxon>
    </lineage>
</organism>
<dbReference type="RefSeq" id="WP_213148010.1">
    <property type="nucleotide sequence ID" value="NZ_JAGYPE020000036.1"/>
</dbReference>
<accession>A0A942T8B5</accession>